<dbReference type="EMBL" id="BMGI01000003">
    <property type="protein sequence ID" value="GGD38095.1"/>
    <property type="molecule type" value="Genomic_DNA"/>
</dbReference>
<reference evidence="4" key="1">
    <citation type="journal article" date="2019" name="Int. J. Syst. Evol. Microbiol.">
        <title>The Global Catalogue of Microorganisms (GCM) 10K type strain sequencing project: providing services to taxonomists for standard genome sequencing and annotation.</title>
        <authorList>
            <consortium name="The Broad Institute Genomics Platform"/>
            <consortium name="The Broad Institute Genome Sequencing Center for Infectious Disease"/>
            <person name="Wu L."/>
            <person name="Ma J."/>
        </authorList>
    </citation>
    <scope>NUCLEOTIDE SEQUENCE [LARGE SCALE GENOMIC DNA]</scope>
    <source>
        <strain evidence="4">CGMCC 1.12922</strain>
    </source>
</reference>
<evidence type="ECO:0000313" key="3">
    <source>
        <dbReference type="EMBL" id="GGD38095.1"/>
    </source>
</evidence>
<keyword evidence="1" id="KW-0812">Transmembrane</keyword>
<dbReference type="Pfam" id="PF02517">
    <property type="entry name" value="Rce1-like"/>
    <property type="match status" value="1"/>
</dbReference>
<protein>
    <recommendedName>
        <fullName evidence="2">CAAX prenyl protease 2/Lysostaphin resistance protein A-like domain-containing protein</fullName>
    </recommendedName>
</protein>
<keyword evidence="1" id="KW-0472">Membrane</keyword>
<accession>A0ABQ1QNH0</accession>
<evidence type="ECO:0000313" key="4">
    <source>
        <dbReference type="Proteomes" id="UP000617355"/>
    </source>
</evidence>
<name>A0ABQ1QNH0_9RHOB</name>
<feature type="domain" description="CAAX prenyl protease 2/Lysostaphin resistance protein A-like" evidence="2">
    <location>
        <begin position="112"/>
        <end position="201"/>
    </location>
</feature>
<dbReference type="Proteomes" id="UP000617355">
    <property type="component" value="Unassembled WGS sequence"/>
</dbReference>
<sequence length="224" mass="25396">MLVVSETVVSRDLPRRRLWAEFLGFFLVLPVSVAVLLPATAMFPVLFFSTMIGIVLLHLTPGFRWRDLLRGWHGIDWRAVAVFALIATAVSLAVLLAMRPEAFLMVFRLDPWLWLAIMVFYPLVSALPQEIVFRPLFFRRYGAILPPARAALVLNAAFFSLAHLLYWNWIVATMTFAGGLVFAWAYEERRSFPMAVILHAIAGNILFTVGMGVFFYSGNVVRPF</sequence>
<feature type="transmembrane region" description="Helical" evidence="1">
    <location>
        <begin position="45"/>
        <end position="65"/>
    </location>
</feature>
<dbReference type="InterPro" id="IPR003675">
    <property type="entry name" value="Rce1/LyrA-like_dom"/>
</dbReference>
<organism evidence="3 4">
    <name type="scientific">Sinisalibacter lacisalsi</name>
    <dbReference type="NCBI Taxonomy" id="1526570"/>
    <lineage>
        <taxon>Bacteria</taxon>
        <taxon>Pseudomonadati</taxon>
        <taxon>Pseudomonadota</taxon>
        <taxon>Alphaproteobacteria</taxon>
        <taxon>Rhodobacterales</taxon>
        <taxon>Roseobacteraceae</taxon>
        <taxon>Sinisalibacter</taxon>
    </lineage>
</organism>
<feature type="transmembrane region" description="Helical" evidence="1">
    <location>
        <begin position="196"/>
        <end position="216"/>
    </location>
</feature>
<feature type="transmembrane region" description="Helical" evidence="1">
    <location>
        <begin position="111"/>
        <end position="129"/>
    </location>
</feature>
<feature type="transmembrane region" description="Helical" evidence="1">
    <location>
        <begin position="18"/>
        <end position="39"/>
    </location>
</feature>
<proteinExistence type="predicted"/>
<evidence type="ECO:0000256" key="1">
    <source>
        <dbReference type="SAM" id="Phobius"/>
    </source>
</evidence>
<evidence type="ECO:0000259" key="2">
    <source>
        <dbReference type="Pfam" id="PF02517"/>
    </source>
</evidence>
<keyword evidence="1" id="KW-1133">Transmembrane helix</keyword>
<comment type="caution">
    <text evidence="3">The sequence shown here is derived from an EMBL/GenBank/DDBJ whole genome shotgun (WGS) entry which is preliminary data.</text>
</comment>
<gene>
    <name evidence="3" type="ORF">GCM10011358_22350</name>
</gene>
<feature type="transmembrane region" description="Helical" evidence="1">
    <location>
        <begin position="166"/>
        <end position="184"/>
    </location>
</feature>
<feature type="transmembrane region" description="Helical" evidence="1">
    <location>
        <begin position="77"/>
        <end position="99"/>
    </location>
</feature>
<keyword evidence="4" id="KW-1185">Reference proteome</keyword>